<dbReference type="InterPro" id="IPR051600">
    <property type="entry name" value="Beta-PGM-like"/>
</dbReference>
<dbReference type="InterPro" id="IPR023198">
    <property type="entry name" value="PGP-like_dom2"/>
</dbReference>
<feature type="binding site" evidence="11">
    <location>
        <position position="144"/>
    </location>
    <ligand>
        <name>substrate</name>
    </ligand>
</feature>
<dbReference type="InterPro" id="IPR036412">
    <property type="entry name" value="HAD-like_sf"/>
</dbReference>
<comment type="caution">
    <text evidence="14">The sequence shown here is derived from an EMBL/GenBank/DDBJ whole genome shotgun (WGS) entry which is preliminary data.</text>
</comment>
<dbReference type="EC" id="5.4.2.6" evidence="8"/>
<sequence>MIKAFIFDLDGVIVDTAKYHFIAWRRMANAVGSDFTEEENEKLKGVSRMESLDLILEWGGVEKTVAEKQELATQKNEWYREYILKMDDSEILEGILPFLDAAEAQGLKLAVGSSSKNATTILEQIGLKDRFEVIIDGNKLTRSKPDPQVFEMGAEAMGLKPNECVVFEDAEKGVDAALSGGFYAVGVGGDNLKHAHHVVPDFTNLTPNDILQALPAAAIQ</sequence>
<feature type="binding site" evidence="11">
    <location>
        <position position="51"/>
    </location>
    <ligand>
        <name>substrate</name>
    </ligand>
</feature>
<feature type="binding site" evidence="12">
    <location>
        <position position="10"/>
    </location>
    <ligand>
        <name>Mg(2+)</name>
        <dbReference type="ChEBI" id="CHEBI:18420"/>
    </ligand>
</feature>
<dbReference type="Gene3D" id="1.10.150.240">
    <property type="entry name" value="Putative phosphatase, domain 2"/>
    <property type="match status" value="1"/>
</dbReference>
<dbReference type="SUPFAM" id="SSF56784">
    <property type="entry name" value="HAD-like"/>
    <property type="match status" value="1"/>
</dbReference>
<dbReference type="OrthoDB" id="9797743at2"/>
<dbReference type="CDD" id="cd02598">
    <property type="entry name" value="HAD_BPGM"/>
    <property type="match status" value="1"/>
</dbReference>
<dbReference type="GO" id="GO:0005975">
    <property type="term" value="P:carbohydrate metabolic process"/>
    <property type="evidence" value="ECO:0007669"/>
    <property type="project" value="InterPro"/>
</dbReference>
<keyword evidence="5" id="KW-0413">Isomerase</keyword>
<evidence type="ECO:0000256" key="13">
    <source>
        <dbReference type="PIRSR" id="PIRSR610972-4"/>
    </source>
</evidence>
<dbReference type="NCBIfam" id="TIGR02009">
    <property type="entry name" value="PGMB-YQAB-SF"/>
    <property type="match status" value="1"/>
</dbReference>
<feature type="active site" description="Proton donor/acceptor" evidence="10">
    <location>
        <position position="10"/>
    </location>
</feature>
<reference evidence="14 15" key="1">
    <citation type="journal article" date="2014" name="Int. J. Syst. Evol. Microbiol.">
        <title>Phaeodactylibacter xiamenensis gen. nov., sp. nov., a member of the family Saprospiraceae isolated from the marine alga Phaeodactylum tricornutum.</title>
        <authorList>
            <person name="Chen Z.Jr."/>
            <person name="Lei X."/>
            <person name="Lai Q."/>
            <person name="Li Y."/>
            <person name="Zhang B."/>
            <person name="Zhang J."/>
            <person name="Zhang H."/>
            <person name="Yang L."/>
            <person name="Zheng W."/>
            <person name="Tian Y."/>
            <person name="Yu Z."/>
            <person name="Xu H.Jr."/>
            <person name="Zheng T."/>
        </authorList>
    </citation>
    <scope>NUCLEOTIDE SEQUENCE [LARGE SCALE GENOMIC DNA]</scope>
    <source>
        <strain evidence="14 15">KD52</strain>
    </source>
</reference>
<evidence type="ECO:0000256" key="5">
    <source>
        <dbReference type="ARBA" id="ARBA00023235"/>
    </source>
</evidence>
<feature type="binding site" evidence="11">
    <location>
        <position position="24"/>
    </location>
    <ligand>
        <name>substrate</name>
    </ligand>
</feature>
<feature type="site" description="Important for catalytic activity and assists the phosphoryl transfer reaction to Asp8 by balancing charge and orienting the reacting groups" evidence="13">
    <location>
        <position position="144"/>
    </location>
</feature>
<comment type="catalytic activity">
    <reaction evidence="7">
        <text>beta-D-glucose 1-phosphate = beta-D-glucose 6-phosphate</text>
        <dbReference type="Rhea" id="RHEA:20113"/>
        <dbReference type="ChEBI" id="CHEBI:57684"/>
        <dbReference type="ChEBI" id="CHEBI:58247"/>
        <dbReference type="EC" id="5.4.2.6"/>
    </reaction>
</comment>
<proteinExistence type="inferred from homology"/>
<dbReference type="InterPro" id="IPR010976">
    <property type="entry name" value="B-phosphoglucomutase_hydrolase"/>
</dbReference>
<dbReference type="GO" id="GO:0008801">
    <property type="term" value="F:beta-phosphoglucomutase activity"/>
    <property type="evidence" value="ECO:0007669"/>
    <property type="project" value="UniProtKB-EC"/>
</dbReference>
<dbReference type="InterPro" id="IPR023214">
    <property type="entry name" value="HAD_sf"/>
</dbReference>
<dbReference type="PANTHER" id="PTHR46193">
    <property type="entry name" value="6-PHOSPHOGLUCONATE PHOSPHATASE"/>
    <property type="match status" value="1"/>
</dbReference>
<feature type="binding site" evidence="11">
    <location>
        <begin position="113"/>
        <end position="117"/>
    </location>
    <ligand>
        <name>substrate</name>
    </ligand>
</feature>
<dbReference type="Gene3D" id="3.40.50.1000">
    <property type="entry name" value="HAD superfamily/HAD-like"/>
    <property type="match status" value="1"/>
</dbReference>
<feature type="binding site" evidence="11">
    <location>
        <begin position="8"/>
        <end position="10"/>
    </location>
    <ligand>
        <name>substrate</name>
    </ligand>
</feature>
<evidence type="ECO:0000256" key="4">
    <source>
        <dbReference type="ARBA" id="ARBA00022842"/>
    </source>
</evidence>
<dbReference type="Pfam" id="PF00702">
    <property type="entry name" value="Hydrolase"/>
    <property type="match status" value="1"/>
</dbReference>
<evidence type="ECO:0000256" key="11">
    <source>
        <dbReference type="PIRSR" id="PIRSR610972-2"/>
    </source>
</evidence>
<feature type="active site" description="Nucleophile" evidence="10">
    <location>
        <position position="8"/>
    </location>
</feature>
<evidence type="ECO:0000256" key="9">
    <source>
        <dbReference type="ARBA" id="ARBA00044991"/>
    </source>
</evidence>
<evidence type="ECO:0000256" key="2">
    <source>
        <dbReference type="ARBA" id="ARBA00022553"/>
    </source>
</evidence>
<dbReference type="EMBL" id="JPOS01000090">
    <property type="protein sequence ID" value="KGE85329.1"/>
    <property type="molecule type" value="Genomic_DNA"/>
</dbReference>
<comment type="similarity">
    <text evidence="1">Belongs to the HAD-like hydrolase superfamily. CbbY/CbbZ/Gph/YieH family.</text>
</comment>
<evidence type="ECO:0000256" key="1">
    <source>
        <dbReference type="ARBA" id="ARBA00006171"/>
    </source>
</evidence>
<dbReference type="SFLD" id="SFLDG01129">
    <property type="entry name" value="C1.5:_HAD__Beta-PGM__Phosphata"/>
    <property type="match status" value="1"/>
</dbReference>
<keyword evidence="6" id="KW-0119">Carbohydrate metabolism</keyword>
<evidence type="ECO:0000313" key="14">
    <source>
        <dbReference type="EMBL" id="KGE85329.1"/>
    </source>
</evidence>
<evidence type="ECO:0000256" key="8">
    <source>
        <dbReference type="ARBA" id="ARBA00044968"/>
    </source>
</evidence>
<feature type="site" description="Important for catalytic activity and assists the phosphoryl transfer reaction to Asp8 by balancing charge and orienting the reacting groups" evidence="13">
    <location>
        <position position="113"/>
    </location>
</feature>
<name>A0A098RZ07_9BACT</name>
<evidence type="ECO:0000256" key="6">
    <source>
        <dbReference type="ARBA" id="ARBA00023277"/>
    </source>
</evidence>
<feature type="binding site" evidence="11">
    <location>
        <position position="75"/>
    </location>
    <ligand>
        <name>substrate</name>
    </ligand>
</feature>
<feature type="binding site" evidence="12">
    <location>
        <position position="168"/>
    </location>
    <ligand>
        <name>Mg(2+)</name>
        <dbReference type="ChEBI" id="CHEBI:18420"/>
    </ligand>
</feature>
<evidence type="ECO:0000256" key="7">
    <source>
        <dbReference type="ARBA" id="ARBA00044926"/>
    </source>
</evidence>
<dbReference type="NCBIfam" id="TIGR01509">
    <property type="entry name" value="HAD-SF-IA-v3"/>
    <property type="match status" value="1"/>
</dbReference>
<accession>A0A098RZ07</accession>
<evidence type="ECO:0000256" key="3">
    <source>
        <dbReference type="ARBA" id="ARBA00022723"/>
    </source>
</evidence>
<protein>
    <recommendedName>
        <fullName evidence="9">Beta-phosphoglucomutase</fullName>
        <ecNumber evidence="8">5.4.2.6</ecNumber>
    </recommendedName>
</protein>
<dbReference type="GO" id="GO:0000287">
    <property type="term" value="F:magnesium ion binding"/>
    <property type="evidence" value="ECO:0007669"/>
    <property type="project" value="InterPro"/>
</dbReference>
<evidence type="ECO:0000256" key="10">
    <source>
        <dbReference type="PIRSR" id="PIRSR610972-1"/>
    </source>
</evidence>
<keyword evidence="15" id="KW-1185">Reference proteome</keyword>
<dbReference type="NCBIfam" id="TIGR01990">
    <property type="entry name" value="bPGM"/>
    <property type="match status" value="1"/>
</dbReference>
<dbReference type="PANTHER" id="PTHR46193:SF18">
    <property type="entry name" value="HEXITOL PHOSPHATASE B"/>
    <property type="match status" value="1"/>
</dbReference>
<dbReference type="Proteomes" id="UP000029736">
    <property type="component" value="Unassembled WGS sequence"/>
</dbReference>
<feature type="binding site" evidence="11">
    <location>
        <begin position="43"/>
        <end position="48"/>
    </location>
    <ligand>
        <name>substrate</name>
    </ligand>
</feature>
<feature type="binding site" evidence="12">
    <location>
        <position position="169"/>
    </location>
    <ligand>
        <name>Mg(2+)</name>
        <dbReference type="ChEBI" id="CHEBI:18420"/>
    </ligand>
</feature>
<evidence type="ECO:0000313" key="15">
    <source>
        <dbReference type="Proteomes" id="UP000029736"/>
    </source>
</evidence>
<keyword evidence="4 12" id="KW-0460">Magnesium</keyword>
<evidence type="ECO:0000256" key="12">
    <source>
        <dbReference type="PIRSR" id="PIRSR610972-3"/>
    </source>
</evidence>
<keyword evidence="3 12" id="KW-0479">Metal-binding</keyword>
<feature type="binding site" evidence="12">
    <location>
        <position position="8"/>
    </location>
    <ligand>
        <name>Mg(2+)</name>
        <dbReference type="ChEBI" id="CHEBI:18420"/>
    </ligand>
</feature>
<dbReference type="SFLD" id="SFLDS00003">
    <property type="entry name" value="Haloacid_Dehalogenase"/>
    <property type="match status" value="1"/>
</dbReference>
<dbReference type="InterPro" id="IPR006439">
    <property type="entry name" value="HAD-SF_hydro_IA"/>
</dbReference>
<dbReference type="RefSeq" id="WP_044228388.1">
    <property type="nucleotide sequence ID" value="NZ_CAKZLC010000533.1"/>
</dbReference>
<dbReference type="SFLD" id="SFLDG01135">
    <property type="entry name" value="C1.5.6:_HAD__Beta-PGM__Phospha"/>
    <property type="match status" value="1"/>
</dbReference>
<comment type="cofactor">
    <cofactor evidence="12">
        <name>Mg(2+)</name>
        <dbReference type="ChEBI" id="CHEBI:18420"/>
    </cofactor>
    <text evidence="12">Binds 2 magnesium ions per subunit.</text>
</comment>
<dbReference type="AlphaFoldDB" id="A0A098RZ07"/>
<keyword evidence="2" id="KW-0597">Phosphoprotein</keyword>
<organism evidence="14 15">
    <name type="scientific">Phaeodactylibacter xiamenensis</name>
    <dbReference type="NCBI Taxonomy" id="1524460"/>
    <lineage>
        <taxon>Bacteria</taxon>
        <taxon>Pseudomonadati</taxon>
        <taxon>Bacteroidota</taxon>
        <taxon>Saprospiria</taxon>
        <taxon>Saprospirales</taxon>
        <taxon>Haliscomenobacteraceae</taxon>
        <taxon>Phaeodactylibacter</taxon>
    </lineage>
</organism>
<gene>
    <name evidence="14" type="ORF">IX84_27890</name>
</gene>
<dbReference type="InterPro" id="IPR010972">
    <property type="entry name" value="Beta-PGM"/>
</dbReference>
<dbReference type="STRING" id="1524460.IX84_27890"/>